<sequence>MRRDELAVRTWYQSGDELNEYCEETVRIKGIYATEVGADTPILTRLAQWKIVPKRAVDFGFDLQGAPTPSRSSVNNCTGRLRSEDSNPPESVEEIDFTGMSRKERRRLLARLRAKKPDKKHLALRRPDKIEAACDNVIGQVRDLSGETISRGLAVRLIGGTQTEIAGKLFRSTCYGDLVRPFKSKADTSRKDEILIRFNRLAERAKAANLLKAESEAHKK</sequence>
<evidence type="ECO:0000313" key="3">
    <source>
        <dbReference type="Proteomes" id="UP000254640"/>
    </source>
</evidence>
<dbReference type="Proteomes" id="UP000254640">
    <property type="component" value="Unassembled WGS sequence"/>
</dbReference>
<name>A0A379AAY1_ENTAG</name>
<reference evidence="2 3" key="1">
    <citation type="submission" date="2018-06" db="EMBL/GenBank/DDBJ databases">
        <authorList>
            <consortium name="Pathogen Informatics"/>
            <person name="Doyle S."/>
        </authorList>
    </citation>
    <scope>NUCLEOTIDE SEQUENCE [LARGE SCALE GENOMIC DNA]</scope>
    <source>
        <strain evidence="2 3">NCTC9381</strain>
    </source>
</reference>
<evidence type="ECO:0000256" key="1">
    <source>
        <dbReference type="SAM" id="MobiDB-lite"/>
    </source>
</evidence>
<keyword evidence="3" id="KW-1185">Reference proteome</keyword>
<dbReference type="EMBL" id="UGSO01000001">
    <property type="protein sequence ID" value="SUB14976.1"/>
    <property type="molecule type" value="Genomic_DNA"/>
</dbReference>
<feature type="compositionally biased region" description="Polar residues" evidence="1">
    <location>
        <begin position="68"/>
        <end position="78"/>
    </location>
</feature>
<organism evidence="2 3">
    <name type="scientific">Enterobacter agglomerans</name>
    <name type="common">Erwinia herbicola</name>
    <name type="synonym">Pantoea agglomerans</name>
    <dbReference type="NCBI Taxonomy" id="549"/>
    <lineage>
        <taxon>Bacteria</taxon>
        <taxon>Pseudomonadati</taxon>
        <taxon>Pseudomonadota</taxon>
        <taxon>Gammaproteobacteria</taxon>
        <taxon>Enterobacterales</taxon>
        <taxon>Erwiniaceae</taxon>
        <taxon>Pantoea</taxon>
        <taxon>Pantoea agglomerans group</taxon>
    </lineage>
</organism>
<evidence type="ECO:0000313" key="2">
    <source>
        <dbReference type="EMBL" id="SUB14976.1"/>
    </source>
</evidence>
<dbReference type="AlphaFoldDB" id="A0A379AAY1"/>
<protein>
    <submittedName>
        <fullName evidence="2">Uncharacterized protein</fullName>
    </submittedName>
</protein>
<accession>A0A379AAY1</accession>
<proteinExistence type="predicted"/>
<gene>
    <name evidence="2" type="ORF">NCTC9381_00839</name>
</gene>
<feature type="region of interest" description="Disordered" evidence="1">
    <location>
        <begin position="68"/>
        <end position="93"/>
    </location>
</feature>